<dbReference type="InterPro" id="IPR029052">
    <property type="entry name" value="Metallo-depent_PP-like"/>
</dbReference>
<organism evidence="4 5">
    <name type="scientific">Paracidobacterium acidisoli</name>
    <dbReference type="NCBI Taxonomy" id="2303751"/>
    <lineage>
        <taxon>Bacteria</taxon>
        <taxon>Pseudomonadati</taxon>
        <taxon>Acidobacteriota</taxon>
        <taxon>Terriglobia</taxon>
        <taxon>Terriglobales</taxon>
        <taxon>Acidobacteriaceae</taxon>
        <taxon>Paracidobacterium</taxon>
    </lineage>
</organism>
<evidence type="ECO:0000313" key="4">
    <source>
        <dbReference type="EMBL" id="RFU14923.1"/>
    </source>
</evidence>
<dbReference type="InterPro" id="IPR019546">
    <property type="entry name" value="TAT_signal_bac_arc"/>
</dbReference>
<evidence type="ECO:0000313" key="5">
    <source>
        <dbReference type="Proteomes" id="UP000264702"/>
    </source>
</evidence>
<evidence type="ECO:0000256" key="1">
    <source>
        <dbReference type="ARBA" id="ARBA00022723"/>
    </source>
</evidence>
<dbReference type="PANTHER" id="PTHR31302:SF31">
    <property type="entry name" value="PHOSPHODIESTERASE YAEI"/>
    <property type="match status" value="1"/>
</dbReference>
<dbReference type="InterPro" id="IPR051158">
    <property type="entry name" value="Metallophosphoesterase_sf"/>
</dbReference>
<dbReference type="SUPFAM" id="SSF56300">
    <property type="entry name" value="Metallo-dependent phosphatases"/>
    <property type="match status" value="1"/>
</dbReference>
<dbReference type="NCBIfam" id="TIGR01409">
    <property type="entry name" value="TAT_signal_seq"/>
    <property type="match status" value="1"/>
</dbReference>
<feature type="domain" description="Calcineurin-like phosphoesterase" evidence="3">
    <location>
        <begin position="59"/>
        <end position="229"/>
    </location>
</feature>
<sequence length="288" mass="32036">MDVSAPTQKKHFTRRSFLKLAGVSALAMGAYAGEISRHEISIEEHPVHLDRLPEAFRGMHIVQISDIHYAEYTEAFFVRRIVEHVNRLRPDVVVLTGDFISYGPLPYSFARRHIWECAALLREIHCPQRYAVLGNHDCIVGPEYVIDALESNTIPVLMNTAVPLERQGQRLWFAGLGSACTKLAHPDVAIPKAAVSGNEPVIVLAHEPDILPEVAKYNADLMLSGHTHGGQVRIPLLPPLQLPPLGKNYVEGFFRVGRTQLYVNRGIGAVGLPFRLFCPPEITSFTLV</sequence>
<evidence type="ECO:0000256" key="2">
    <source>
        <dbReference type="ARBA" id="ARBA00022801"/>
    </source>
</evidence>
<dbReference type="InterPro" id="IPR004843">
    <property type="entry name" value="Calcineurin-like_PHP"/>
</dbReference>
<name>A0A372IK22_9BACT</name>
<dbReference type="Gene3D" id="3.60.21.10">
    <property type="match status" value="1"/>
</dbReference>
<evidence type="ECO:0000259" key="3">
    <source>
        <dbReference type="Pfam" id="PF00149"/>
    </source>
</evidence>
<keyword evidence="2" id="KW-0378">Hydrolase</keyword>
<reference evidence="4 5" key="1">
    <citation type="submission" date="2018-08" db="EMBL/GenBank/DDBJ databases">
        <title>Acidipila sp. 4G-K13, an acidobacterium isolated from forest soil.</title>
        <authorList>
            <person name="Gao Z.-H."/>
            <person name="Qiu L.-H."/>
        </authorList>
    </citation>
    <scope>NUCLEOTIDE SEQUENCE [LARGE SCALE GENOMIC DNA]</scope>
    <source>
        <strain evidence="4 5">4G-K13</strain>
    </source>
</reference>
<dbReference type="Proteomes" id="UP000264702">
    <property type="component" value="Unassembled WGS sequence"/>
</dbReference>
<proteinExistence type="predicted"/>
<dbReference type="GO" id="GO:0046872">
    <property type="term" value="F:metal ion binding"/>
    <property type="evidence" value="ECO:0007669"/>
    <property type="project" value="UniProtKB-KW"/>
</dbReference>
<keyword evidence="1" id="KW-0479">Metal-binding</keyword>
<dbReference type="GO" id="GO:0009245">
    <property type="term" value="P:lipid A biosynthetic process"/>
    <property type="evidence" value="ECO:0007669"/>
    <property type="project" value="TreeGrafter"/>
</dbReference>
<accession>A0A372IK22</accession>
<dbReference type="PANTHER" id="PTHR31302">
    <property type="entry name" value="TRANSMEMBRANE PROTEIN WITH METALLOPHOSPHOESTERASE DOMAIN-RELATED"/>
    <property type="match status" value="1"/>
</dbReference>
<dbReference type="GO" id="GO:0016020">
    <property type="term" value="C:membrane"/>
    <property type="evidence" value="ECO:0007669"/>
    <property type="project" value="GOC"/>
</dbReference>
<dbReference type="GO" id="GO:0008758">
    <property type="term" value="F:UDP-2,3-diacylglucosamine hydrolase activity"/>
    <property type="evidence" value="ECO:0007669"/>
    <property type="project" value="TreeGrafter"/>
</dbReference>
<dbReference type="Pfam" id="PF00149">
    <property type="entry name" value="Metallophos"/>
    <property type="match status" value="1"/>
</dbReference>
<protein>
    <submittedName>
        <fullName evidence="4">Metallophosphoesterase</fullName>
    </submittedName>
</protein>
<dbReference type="AlphaFoldDB" id="A0A372IK22"/>
<dbReference type="EMBL" id="QVQT01000008">
    <property type="protein sequence ID" value="RFU14923.1"/>
    <property type="molecule type" value="Genomic_DNA"/>
</dbReference>
<comment type="caution">
    <text evidence="4">The sequence shown here is derived from an EMBL/GenBank/DDBJ whole genome shotgun (WGS) entry which is preliminary data.</text>
</comment>
<gene>
    <name evidence="4" type="ORF">D0Y96_19100</name>
</gene>
<dbReference type="RefSeq" id="WP_117303243.1">
    <property type="nucleotide sequence ID" value="NZ_QVQT02000008.1"/>
</dbReference>
<dbReference type="CDD" id="cd07385">
    <property type="entry name" value="MPP_YkuE_C"/>
    <property type="match status" value="1"/>
</dbReference>
<dbReference type="OrthoDB" id="9780884at2"/>
<keyword evidence="5" id="KW-1185">Reference proteome</keyword>